<dbReference type="PROSITE" id="PS01236">
    <property type="entry name" value="PDXT_SNO_1"/>
    <property type="match status" value="1"/>
</dbReference>
<dbReference type="InterPro" id="IPR029062">
    <property type="entry name" value="Class_I_gatase-like"/>
</dbReference>
<dbReference type="STRING" id="797515.HMPREF9103_02388"/>
<dbReference type="EMBL" id="AGEY01000182">
    <property type="protein sequence ID" value="EHL96480.1"/>
    <property type="molecule type" value="Genomic_DNA"/>
</dbReference>
<dbReference type="PROSITE" id="PS51130">
    <property type="entry name" value="PDXT_SNO_2"/>
    <property type="match status" value="1"/>
</dbReference>
<dbReference type="eggNOG" id="COG0311">
    <property type="taxonomic scope" value="Bacteria"/>
</dbReference>
<dbReference type="UniPathway" id="UPA00245"/>
<dbReference type="PANTHER" id="PTHR31559:SF0">
    <property type="entry name" value="PYRIDOXAL 5'-PHOSPHATE SYNTHASE SUBUNIT SNO1-RELATED"/>
    <property type="match status" value="1"/>
</dbReference>
<feature type="active site" description="Nucleophile" evidence="10 11">
    <location>
        <position position="77"/>
    </location>
</feature>
<evidence type="ECO:0000256" key="5">
    <source>
        <dbReference type="ARBA" id="ARBA00023239"/>
    </source>
</evidence>
<dbReference type="GO" id="GO:0005829">
    <property type="term" value="C:cytosol"/>
    <property type="evidence" value="ECO:0007669"/>
    <property type="project" value="TreeGrafter"/>
</dbReference>
<evidence type="ECO:0000313" key="13">
    <source>
        <dbReference type="EMBL" id="EHL96480.1"/>
    </source>
</evidence>
<dbReference type="EC" id="3.5.1.2" evidence="10"/>
<dbReference type="Pfam" id="PF01174">
    <property type="entry name" value="SNO"/>
    <property type="match status" value="1"/>
</dbReference>
<dbReference type="GO" id="GO:0042823">
    <property type="term" value="P:pyridoxal phosphate biosynthetic process"/>
    <property type="evidence" value="ECO:0007669"/>
    <property type="project" value="UniProtKB-UniRule"/>
</dbReference>
<dbReference type="EC" id="4.3.3.6" evidence="10"/>
<dbReference type="AlphaFoldDB" id="G9ZRM7"/>
<dbReference type="InterPro" id="IPR021196">
    <property type="entry name" value="PdxT/SNO_CS"/>
</dbReference>
<evidence type="ECO:0000256" key="7">
    <source>
        <dbReference type="ARBA" id="ARBA00049534"/>
    </source>
</evidence>
<comment type="similarity">
    <text evidence="1 10">Belongs to the glutaminase PdxT/SNO family.</text>
</comment>
<dbReference type="GO" id="GO:0006543">
    <property type="term" value="P:L-glutamine catabolic process"/>
    <property type="evidence" value="ECO:0007669"/>
    <property type="project" value="UniProtKB-UniRule"/>
</dbReference>
<evidence type="ECO:0000256" key="6">
    <source>
        <dbReference type="ARBA" id="ARBA00047992"/>
    </source>
</evidence>
<evidence type="ECO:0000256" key="9">
    <source>
        <dbReference type="ARBA" id="ARBA00064749"/>
    </source>
</evidence>
<comment type="catalytic activity">
    <reaction evidence="7 10">
        <text>L-glutamine + H2O = L-glutamate + NH4(+)</text>
        <dbReference type="Rhea" id="RHEA:15889"/>
        <dbReference type="ChEBI" id="CHEBI:15377"/>
        <dbReference type="ChEBI" id="CHEBI:28938"/>
        <dbReference type="ChEBI" id="CHEBI:29985"/>
        <dbReference type="ChEBI" id="CHEBI:58359"/>
        <dbReference type="EC" id="3.5.1.2"/>
    </reaction>
</comment>
<dbReference type="FunFam" id="3.40.50.880:FF:000010">
    <property type="entry name" value="uncharacterized protein LOC100176842 isoform X2"/>
    <property type="match status" value="1"/>
</dbReference>
<keyword evidence="2 10" id="KW-0378">Hydrolase</keyword>
<dbReference type="SUPFAM" id="SSF52317">
    <property type="entry name" value="Class I glutamine amidotransferase-like"/>
    <property type="match status" value="1"/>
</dbReference>
<feature type="binding site" evidence="10 12">
    <location>
        <begin position="126"/>
        <end position="127"/>
    </location>
    <ligand>
        <name>L-glutamine</name>
        <dbReference type="ChEBI" id="CHEBI:58359"/>
    </ligand>
</feature>
<evidence type="ECO:0000256" key="1">
    <source>
        <dbReference type="ARBA" id="ARBA00008345"/>
    </source>
</evidence>
<feature type="binding site" evidence="10 12">
    <location>
        <position position="98"/>
    </location>
    <ligand>
        <name>L-glutamine</name>
        <dbReference type="ChEBI" id="CHEBI:58359"/>
    </ligand>
</feature>
<feature type="binding site" evidence="10 12">
    <location>
        <begin position="45"/>
        <end position="47"/>
    </location>
    <ligand>
        <name>L-glutamine</name>
        <dbReference type="ChEBI" id="CHEBI:58359"/>
    </ligand>
</feature>
<keyword evidence="4 10" id="KW-0315">Glutamine amidotransferase</keyword>
<dbReference type="PIRSF" id="PIRSF005639">
    <property type="entry name" value="Glut_amidoT_SNO"/>
    <property type="match status" value="1"/>
</dbReference>
<comment type="pathway">
    <text evidence="10">Cofactor biosynthesis; pyridoxal 5'-phosphate biosynthesis.</text>
</comment>
<evidence type="ECO:0000256" key="8">
    <source>
        <dbReference type="ARBA" id="ARBA00054599"/>
    </source>
</evidence>
<dbReference type="InterPro" id="IPR002161">
    <property type="entry name" value="PdxT/SNO"/>
</dbReference>
<proteinExistence type="inferred from homology"/>
<dbReference type="PATRIC" id="fig|797515.3.peg.2158"/>
<evidence type="ECO:0000256" key="12">
    <source>
        <dbReference type="PIRSR" id="PIRSR005639-2"/>
    </source>
</evidence>
<feature type="active site" description="Charge relay system" evidence="10 11">
    <location>
        <position position="164"/>
    </location>
</feature>
<evidence type="ECO:0000256" key="3">
    <source>
        <dbReference type="ARBA" id="ARBA00022898"/>
    </source>
</evidence>
<evidence type="ECO:0000256" key="2">
    <source>
        <dbReference type="ARBA" id="ARBA00022801"/>
    </source>
</evidence>
<dbReference type="PANTHER" id="PTHR31559">
    <property type="entry name" value="PYRIDOXAL 5'-PHOSPHATE SYNTHASE SUBUNIT SNO"/>
    <property type="match status" value="1"/>
</dbReference>
<evidence type="ECO:0000313" key="14">
    <source>
        <dbReference type="Proteomes" id="UP000004625"/>
    </source>
</evidence>
<comment type="caution">
    <text evidence="13">The sequence shown here is derived from an EMBL/GenBank/DDBJ whole genome shotgun (WGS) entry which is preliminary data.</text>
</comment>
<comment type="function">
    <text evidence="8 10">Catalyzes the hydrolysis of glutamine to glutamate and ammonia as part of the biosynthesis of pyridoxal 5'-phosphate. The resulting ammonia molecule is channeled to the active site of PdxS.</text>
</comment>
<comment type="subunit">
    <text evidence="9 10">In the presence of PdxS, forms a dodecamer of heterodimers. Only shows activity in the heterodimer.</text>
</comment>
<evidence type="ECO:0000256" key="4">
    <source>
        <dbReference type="ARBA" id="ARBA00022962"/>
    </source>
</evidence>
<evidence type="ECO:0000256" key="10">
    <source>
        <dbReference type="HAMAP-Rule" id="MF_01615"/>
    </source>
</evidence>
<sequence length="184" mass="20026">MIGVLSLQGAINEHQKVLDNLGVDNRAVLEPTDLEGLDGLIIPGGESTAIKKLMVFNGLFPAIKKLVQNGLPTFGTCAGMVLLSQPESFDTIDATVVRNGFGRQQQSFEEDLAIQGLDGPFHAVFIRAPYLTNVGSDVKVLAKIDDRVIAVTKDNVLATAFHPELTPDSRLHKYFIENFVHQTV</sequence>
<gene>
    <name evidence="10" type="primary">pdxT</name>
    <name evidence="13" type="ORF">HMPREF9103_02388</name>
</gene>
<name>G9ZRM7_9LACO</name>
<dbReference type="CDD" id="cd01749">
    <property type="entry name" value="GATase1_PB"/>
    <property type="match status" value="1"/>
</dbReference>
<reference evidence="13 14" key="1">
    <citation type="submission" date="2011-09" db="EMBL/GenBank/DDBJ databases">
        <authorList>
            <person name="Weinstock G."/>
            <person name="Sodergren E."/>
            <person name="Clifton S."/>
            <person name="Fulton L."/>
            <person name="Fulton B."/>
            <person name="Courtney L."/>
            <person name="Fronick C."/>
            <person name="Harrison M."/>
            <person name="Strong C."/>
            <person name="Farmer C."/>
            <person name="Delahaunty K."/>
            <person name="Markovic C."/>
            <person name="Hall O."/>
            <person name="Minx P."/>
            <person name="Tomlinson C."/>
            <person name="Mitreva M."/>
            <person name="Hou S."/>
            <person name="Chen J."/>
            <person name="Wollam A."/>
            <person name="Pepin K.H."/>
            <person name="Johnson M."/>
            <person name="Bhonagiri V."/>
            <person name="Zhang X."/>
            <person name="Suruliraj S."/>
            <person name="Warren W."/>
            <person name="Chinwalla A."/>
            <person name="Mardis E.R."/>
            <person name="Wilson R.K."/>
        </authorList>
    </citation>
    <scope>NUCLEOTIDE SEQUENCE [LARGE SCALE GENOMIC DNA]</scope>
    <source>
        <strain evidence="13 14">F0439</strain>
    </source>
</reference>
<dbReference type="GO" id="GO:0004359">
    <property type="term" value="F:glutaminase activity"/>
    <property type="evidence" value="ECO:0007669"/>
    <property type="project" value="UniProtKB-UniRule"/>
</dbReference>
<keyword evidence="14" id="KW-1185">Reference proteome</keyword>
<dbReference type="GO" id="GO:0036381">
    <property type="term" value="F:pyridoxal 5'-phosphate synthase (glutamine hydrolysing) activity"/>
    <property type="evidence" value="ECO:0007669"/>
    <property type="project" value="UniProtKB-UniRule"/>
</dbReference>
<dbReference type="GO" id="GO:1903600">
    <property type="term" value="C:glutaminase complex"/>
    <property type="evidence" value="ECO:0007669"/>
    <property type="project" value="TreeGrafter"/>
</dbReference>
<dbReference type="PROSITE" id="PS51273">
    <property type="entry name" value="GATASE_TYPE_1"/>
    <property type="match status" value="1"/>
</dbReference>
<keyword evidence="3 10" id="KW-0663">Pyridoxal phosphate</keyword>
<protein>
    <recommendedName>
        <fullName evidence="10">Pyridoxal 5'-phosphate synthase subunit PdxT</fullName>
        <ecNumber evidence="10">4.3.3.6</ecNumber>
    </recommendedName>
    <alternativeName>
        <fullName evidence="10">Pdx2</fullName>
    </alternativeName>
    <alternativeName>
        <fullName evidence="10">Pyridoxal 5'-phosphate synthase glutaminase subunit</fullName>
        <ecNumber evidence="10">3.5.1.2</ecNumber>
    </alternativeName>
</protein>
<dbReference type="HOGENOM" id="CLU_069674_2_0_9"/>
<dbReference type="GO" id="GO:0008614">
    <property type="term" value="P:pyridoxine metabolic process"/>
    <property type="evidence" value="ECO:0007669"/>
    <property type="project" value="TreeGrafter"/>
</dbReference>
<evidence type="ECO:0000256" key="11">
    <source>
        <dbReference type="PIRSR" id="PIRSR005639-1"/>
    </source>
</evidence>
<comment type="catalytic activity">
    <reaction evidence="6 10">
        <text>aldehydo-D-ribose 5-phosphate + D-glyceraldehyde 3-phosphate + L-glutamine = pyridoxal 5'-phosphate + L-glutamate + phosphate + 3 H2O + H(+)</text>
        <dbReference type="Rhea" id="RHEA:31507"/>
        <dbReference type="ChEBI" id="CHEBI:15377"/>
        <dbReference type="ChEBI" id="CHEBI:15378"/>
        <dbReference type="ChEBI" id="CHEBI:29985"/>
        <dbReference type="ChEBI" id="CHEBI:43474"/>
        <dbReference type="ChEBI" id="CHEBI:58273"/>
        <dbReference type="ChEBI" id="CHEBI:58359"/>
        <dbReference type="ChEBI" id="CHEBI:59776"/>
        <dbReference type="ChEBI" id="CHEBI:597326"/>
        <dbReference type="EC" id="4.3.3.6"/>
    </reaction>
</comment>
<dbReference type="HAMAP" id="MF_01615">
    <property type="entry name" value="PdxT"/>
    <property type="match status" value="1"/>
</dbReference>
<dbReference type="Gene3D" id="3.40.50.880">
    <property type="match status" value="1"/>
</dbReference>
<dbReference type="RefSeq" id="WP_008214256.1">
    <property type="nucleotide sequence ID" value="NZ_JH415053.1"/>
</dbReference>
<feature type="active site" description="Charge relay system" evidence="10 11">
    <location>
        <position position="162"/>
    </location>
</feature>
<dbReference type="NCBIfam" id="TIGR03800">
    <property type="entry name" value="PLP_synth_Pdx2"/>
    <property type="match status" value="1"/>
</dbReference>
<accession>G9ZRM7</accession>
<dbReference type="Proteomes" id="UP000004625">
    <property type="component" value="Unassembled WGS sequence"/>
</dbReference>
<organism evidence="13 14">
    <name type="scientific">Lentilactobacillus parafarraginis F0439</name>
    <dbReference type="NCBI Taxonomy" id="797515"/>
    <lineage>
        <taxon>Bacteria</taxon>
        <taxon>Bacillati</taxon>
        <taxon>Bacillota</taxon>
        <taxon>Bacilli</taxon>
        <taxon>Lactobacillales</taxon>
        <taxon>Lactobacillaceae</taxon>
        <taxon>Lentilactobacillus</taxon>
    </lineage>
</organism>
<keyword evidence="5 10" id="KW-0456">Lyase</keyword>